<dbReference type="EMBL" id="FOFB01000010">
    <property type="protein sequence ID" value="SEQ45086.1"/>
    <property type="molecule type" value="Genomic_DNA"/>
</dbReference>
<proteinExistence type="predicted"/>
<evidence type="ECO:0008006" key="3">
    <source>
        <dbReference type="Google" id="ProtNLM"/>
    </source>
</evidence>
<accession>A0A1H9G4L6</accession>
<protein>
    <recommendedName>
        <fullName evidence="3">DUF4249 domain-containing protein</fullName>
    </recommendedName>
</protein>
<dbReference type="OrthoDB" id="922982at2"/>
<dbReference type="InterPro" id="IPR025345">
    <property type="entry name" value="DUF4249"/>
</dbReference>
<gene>
    <name evidence="1" type="ORF">SAMN05444359_11036</name>
</gene>
<sequence length="373" mass="40745">MKNQAIKLTALSRVFALIIFSLLSVACLDEIDLAQGAALPDGIVVQGRLNADVETGSADVQVRLERLFQFENSNRPDQVVTATLTLENSDGQTLSLPFRDGAYRATVASGDASFQIAPGVGYRLRVQTREGEEYLSAFDVLPPPLQAESAGASIGLTTVDDLNGNPSQELAIFYDITAPVRYSDGSPTFLRWTLEQTYKVTDTPQVGPNRDNPPKPCYVSISFESDELFLFNSLEQSGDRVENFPLAFQLADFRYAEGNVMTIIQEAISRDAYEYFNQVNQIATRDASLFEPPGGPVVGNVIDVNGTTANVFGFFYAANRTVARVAVSPEDAMNPNLFCPLLRSPSPFPQPNSCDDCESLSGSEIVKPDFFPF</sequence>
<evidence type="ECO:0000313" key="1">
    <source>
        <dbReference type="EMBL" id="SEQ45086.1"/>
    </source>
</evidence>
<dbReference type="Proteomes" id="UP000199021">
    <property type="component" value="Unassembled WGS sequence"/>
</dbReference>
<name>A0A1H9G4L6_9BACT</name>
<dbReference type="InParanoid" id="A0A1H9G4L6"/>
<organism evidence="1 2">
    <name type="scientific">Neolewinella agarilytica</name>
    <dbReference type="NCBI Taxonomy" id="478744"/>
    <lineage>
        <taxon>Bacteria</taxon>
        <taxon>Pseudomonadati</taxon>
        <taxon>Bacteroidota</taxon>
        <taxon>Saprospiria</taxon>
        <taxon>Saprospirales</taxon>
        <taxon>Lewinellaceae</taxon>
        <taxon>Neolewinella</taxon>
    </lineage>
</organism>
<reference evidence="2" key="1">
    <citation type="submission" date="2016-10" db="EMBL/GenBank/DDBJ databases">
        <authorList>
            <person name="Varghese N."/>
            <person name="Submissions S."/>
        </authorList>
    </citation>
    <scope>NUCLEOTIDE SEQUENCE [LARGE SCALE GENOMIC DNA]</scope>
    <source>
        <strain evidence="2">DSM 24740</strain>
    </source>
</reference>
<evidence type="ECO:0000313" key="2">
    <source>
        <dbReference type="Proteomes" id="UP000199021"/>
    </source>
</evidence>
<dbReference type="RefSeq" id="WP_090168017.1">
    <property type="nucleotide sequence ID" value="NZ_FOFB01000010.1"/>
</dbReference>
<keyword evidence="2" id="KW-1185">Reference proteome</keyword>
<dbReference type="AlphaFoldDB" id="A0A1H9G4L6"/>
<dbReference type="STRING" id="478744.SAMN05444359_11036"/>
<dbReference type="Pfam" id="PF14054">
    <property type="entry name" value="DUF4249"/>
    <property type="match status" value="1"/>
</dbReference>
<dbReference type="PROSITE" id="PS51257">
    <property type="entry name" value="PROKAR_LIPOPROTEIN"/>
    <property type="match status" value="1"/>
</dbReference>